<name>C1FZM5_PARBD</name>
<evidence type="ECO:0000256" key="4">
    <source>
        <dbReference type="PROSITE-ProRule" id="PRU01343"/>
    </source>
</evidence>
<dbReference type="VEuPathDB" id="FungiDB:PADG_00065"/>
<evidence type="ECO:0000256" key="1">
    <source>
        <dbReference type="ARBA" id="ARBA00022723"/>
    </source>
</evidence>
<reference evidence="8 9" key="1">
    <citation type="journal article" date="2011" name="PLoS Genet.">
        <title>Comparative genomic analysis of human fungal pathogens causing paracoccidioidomycosis.</title>
        <authorList>
            <person name="Desjardins C.A."/>
            <person name="Champion M.D."/>
            <person name="Holder J.W."/>
            <person name="Muszewska A."/>
            <person name="Goldberg J."/>
            <person name="Bailao A.M."/>
            <person name="Brigido M.M."/>
            <person name="Ferreira M.E."/>
            <person name="Garcia A.M."/>
            <person name="Grynberg M."/>
            <person name="Gujja S."/>
            <person name="Heiman D.I."/>
            <person name="Henn M.R."/>
            <person name="Kodira C.D."/>
            <person name="Leon-Narvaez H."/>
            <person name="Longo L.V."/>
            <person name="Ma L.J."/>
            <person name="Malavazi I."/>
            <person name="Matsuo A.L."/>
            <person name="Morais F.V."/>
            <person name="Pereira M."/>
            <person name="Rodriguez-Brito S."/>
            <person name="Sakthikumar S."/>
            <person name="Salem-Izacc S.M."/>
            <person name="Sykes S.M."/>
            <person name="Teixeira M.M."/>
            <person name="Vallejo M.C."/>
            <person name="Walter M.E."/>
            <person name="Yandava C."/>
            <person name="Young S."/>
            <person name="Zeng Q."/>
            <person name="Zucker J."/>
            <person name="Felipe M.S."/>
            <person name="Goldman G.H."/>
            <person name="Haas B.J."/>
            <person name="McEwen J.G."/>
            <person name="Nino-Vega G."/>
            <person name="Puccia R."/>
            <person name="San-Blas G."/>
            <person name="Soares C.M."/>
            <person name="Birren B.W."/>
            <person name="Cuomo C.A."/>
        </authorList>
    </citation>
    <scope>NUCLEOTIDE SEQUENCE [LARGE SCALE GENOMIC DNA]</scope>
    <source>
        <strain evidence="8 9">Pb18</strain>
    </source>
</reference>
<evidence type="ECO:0000313" key="8">
    <source>
        <dbReference type="EMBL" id="EEH43776.1"/>
    </source>
</evidence>
<feature type="region of interest" description="Disordered" evidence="6">
    <location>
        <begin position="156"/>
        <end position="336"/>
    </location>
</feature>
<feature type="compositionally biased region" description="Polar residues" evidence="6">
    <location>
        <begin position="16"/>
        <end position="32"/>
    </location>
</feature>
<dbReference type="EMBL" id="KN275957">
    <property type="protein sequence ID" value="EEH43776.1"/>
    <property type="molecule type" value="Genomic_DNA"/>
</dbReference>
<dbReference type="OrthoDB" id="430051at2759"/>
<feature type="coiled-coil region" evidence="5">
    <location>
        <begin position="458"/>
        <end position="485"/>
    </location>
</feature>
<keyword evidence="3" id="KW-0862">Zinc</keyword>
<dbReference type="AlphaFoldDB" id="C1FZM5"/>
<feature type="compositionally biased region" description="Basic and acidic residues" evidence="6">
    <location>
        <begin position="288"/>
        <end position="302"/>
    </location>
</feature>
<dbReference type="RefSeq" id="XP_010756185.1">
    <property type="nucleotide sequence ID" value="XM_010757883.1"/>
</dbReference>
<feature type="compositionally biased region" description="Basic and acidic residues" evidence="6">
    <location>
        <begin position="168"/>
        <end position="182"/>
    </location>
</feature>
<dbReference type="Pfam" id="PF06839">
    <property type="entry name" value="Zn_ribbon_GRF"/>
    <property type="match status" value="1"/>
</dbReference>
<feature type="compositionally biased region" description="Acidic residues" evidence="6">
    <location>
        <begin position="271"/>
        <end position="287"/>
    </location>
</feature>
<feature type="compositionally biased region" description="Low complexity" evidence="6">
    <location>
        <begin position="320"/>
        <end position="335"/>
    </location>
</feature>
<accession>C1FZM5</accession>
<feature type="region of interest" description="Disordered" evidence="6">
    <location>
        <begin position="385"/>
        <end position="406"/>
    </location>
</feature>
<evidence type="ECO:0000256" key="6">
    <source>
        <dbReference type="SAM" id="MobiDB-lite"/>
    </source>
</evidence>
<dbReference type="OMA" id="WFWTCAQ"/>
<feature type="compositionally biased region" description="Basic and acidic residues" evidence="6">
    <location>
        <begin position="191"/>
        <end position="202"/>
    </location>
</feature>
<dbReference type="InterPro" id="IPR010666">
    <property type="entry name" value="Znf_GRF"/>
</dbReference>
<dbReference type="PROSITE" id="PS51999">
    <property type="entry name" value="ZF_GRF"/>
    <property type="match status" value="1"/>
</dbReference>
<keyword evidence="2 4" id="KW-0863">Zinc-finger</keyword>
<evidence type="ECO:0000256" key="2">
    <source>
        <dbReference type="ARBA" id="ARBA00022771"/>
    </source>
</evidence>
<keyword evidence="9" id="KW-1185">Reference proteome</keyword>
<feature type="compositionally biased region" description="Polar residues" evidence="6">
    <location>
        <begin position="219"/>
        <end position="243"/>
    </location>
</feature>
<dbReference type="InParanoid" id="C1FZM5"/>
<evidence type="ECO:0000256" key="5">
    <source>
        <dbReference type="SAM" id="Coils"/>
    </source>
</evidence>
<keyword evidence="5" id="KW-0175">Coiled coil</keyword>
<dbReference type="GO" id="GO:0008270">
    <property type="term" value="F:zinc ion binding"/>
    <property type="evidence" value="ECO:0007669"/>
    <property type="project" value="UniProtKB-KW"/>
</dbReference>
<protein>
    <recommendedName>
        <fullName evidence="7">GRF-type domain-containing protein</fullName>
    </recommendedName>
</protein>
<keyword evidence="1" id="KW-0479">Metal-binding</keyword>
<gene>
    <name evidence="8" type="ORF">PADG_00065</name>
</gene>
<dbReference type="GeneID" id="22579961"/>
<organism evidence="8 9">
    <name type="scientific">Paracoccidioides brasiliensis (strain Pb18)</name>
    <dbReference type="NCBI Taxonomy" id="502780"/>
    <lineage>
        <taxon>Eukaryota</taxon>
        <taxon>Fungi</taxon>
        <taxon>Dikarya</taxon>
        <taxon>Ascomycota</taxon>
        <taxon>Pezizomycotina</taxon>
        <taxon>Eurotiomycetes</taxon>
        <taxon>Eurotiomycetidae</taxon>
        <taxon>Onygenales</taxon>
        <taxon>Ajellomycetaceae</taxon>
        <taxon>Paracoccidioides</taxon>
    </lineage>
</organism>
<dbReference type="KEGG" id="pbn:PADG_00065"/>
<evidence type="ECO:0000313" key="9">
    <source>
        <dbReference type="Proteomes" id="UP000001628"/>
    </source>
</evidence>
<dbReference type="eggNOG" id="ENOG502SYR7">
    <property type="taxonomic scope" value="Eukaryota"/>
</dbReference>
<proteinExistence type="predicted"/>
<dbReference type="Proteomes" id="UP000001628">
    <property type="component" value="Unassembled WGS sequence"/>
</dbReference>
<evidence type="ECO:0000259" key="7">
    <source>
        <dbReference type="PROSITE" id="PS51999"/>
    </source>
</evidence>
<sequence>MYRPPPTTPSTRDAKNQSGPTPLGLSTPSRRSSVPLRGLFVNAVWYCNCEPRRPADHFETKNGGRNHGRWFYTCSKPQGKRCNFFLWDDEAVAREGNMMSVLKDMPMSKGTGPGTGPDTGTAPNNKGCILSTDNRKLMNTMPTQSLFQVSIDTRTGLLTPNSGRKRIRDYEGDGFHGFDSGRRTGPPSKRRMNENIAVKREESDNDGSFGWDDDLEGSVVQQLSNQDFSQQRGPQEQIQGHQQPRQEENVRPRTPRRSPGWFRDGQGLFCSEDDEGGDEGADIDDDNEVHIRQNADLVRRNDPFGPTSSSSKLFMHHNQPARASPPRSPSRFSSPQTICSTFTRRQNTSATPSRTTVWDAFELATPSTPTPIRFDSTTLLHLDNQRSPQATAPSAPSITTSATGQKPGTIVSQTLAVLSKHKVYMSPAAKQELVALLNTHHLRTQGITKGRDISRVAIQSRDAQIQRLKARIEVLEAEREGFRLGRLRRDLPRYDHLDMLEQGDDG</sequence>
<evidence type="ECO:0000256" key="3">
    <source>
        <dbReference type="ARBA" id="ARBA00022833"/>
    </source>
</evidence>
<dbReference type="STRING" id="502780.C1FZM5"/>
<feature type="region of interest" description="Disordered" evidence="6">
    <location>
        <begin position="1"/>
        <end position="32"/>
    </location>
</feature>
<feature type="domain" description="GRF-type" evidence="7">
    <location>
        <begin position="47"/>
        <end position="91"/>
    </location>
</feature>
<dbReference type="HOGENOM" id="CLU_670817_0_0_1"/>